<name>A0ABC8J164_ERUVS</name>
<evidence type="ECO:0000256" key="1">
    <source>
        <dbReference type="SAM" id="Coils"/>
    </source>
</evidence>
<protein>
    <submittedName>
        <fullName evidence="3">Uncharacterized protein</fullName>
    </submittedName>
</protein>
<keyword evidence="2" id="KW-1133">Transmembrane helix</keyword>
<keyword evidence="2" id="KW-0812">Transmembrane</keyword>
<dbReference type="PANTHER" id="PTHR45657">
    <property type="entry name" value="CRAL-TRIO DOMAIN-CONTAINING PROTEIN YKL091C-RELATED"/>
    <property type="match status" value="1"/>
</dbReference>
<keyword evidence="2" id="KW-0472">Membrane</keyword>
<evidence type="ECO:0000256" key="2">
    <source>
        <dbReference type="SAM" id="Phobius"/>
    </source>
</evidence>
<gene>
    <name evidence="3" type="ORF">ERUC_LOCUS5366</name>
</gene>
<evidence type="ECO:0000313" key="3">
    <source>
        <dbReference type="EMBL" id="CAH8309123.1"/>
    </source>
</evidence>
<comment type="caution">
    <text evidence="3">The sequence shown here is derived from an EMBL/GenBank/DDBJ whole genome shotgun (WGS) entry which is preliminary data.</text>
</comment>
<dbReference type="PANTHER" id="PTHR45657:SF1">
    <property type="entry name" value="CRAL-TRIO DOMAIN-CONTAINING PROTEIN YKL091C-RELATED"/>
    <property type="match status" value="1"/>
</dbReference>
<reference evidence="3 4" key="1">
    <citation type="submission" date="2022-03" db="EMBL/GenBank/DDBJ databases">
        <authorList>
            <person name="Macdonald S."/>
            <person name="Ahmed S."/>
            <person name="Newling K."/>
        </authorList>
    </citation>
    <scope>NUCLEOTIDE SEQUENCE [LARGE SCALE GENOMIC DNA]</scope>
</reference>
<dbReference type="Proteomes" id="UP001642260">
    <property type="component" value="Unassembled WGS sequence"/>
</dbReference>
<feature type="coiled-coil region" evidence="1">
    <location>
        <begin position="42"/>
        <end position="103"/>
    </location>
</feature>
<feature type="transmembrane region" description="Helical" evidence="2">
    <location>
        <begin position="6"/>
        <end position="25"/>
    </location>
</feature>
<keyword evidence="4" id="KW-1185">Reference proteome</keyword>
<dbReference type="EMBL" id="CAKOAT010070044">
    <property type="protein sequence ID" value="CAH8309123.1"/>
    <property type="molecule type" value="Genomic_DNA"/>
</dbReference>
<sequence>MEGGEGYLFGGVMSLIMGLVTVVRLTMNILRKLSEAVKEETVMVSRHEYMLMEKRLAELEEKCRSLAFSPEKEENLTAALNRVDELELQLSEMKKTLHETMARQQEIVACIEKMKKKKKKFWGF</sequence>
<accession>A0ABC8J164</accession>
<dbReference type="InterPro" id="IPR051026">
    <property type="entry name" value="PI/PC_transfer"/>
</dbReference>
<evidence type="ECO:0000313" key="4">
    <source>
        <dbReference type="Proteomes" id="UP001642260"/>
    </source>
</evidence>
<keyword evidence="1" id="KW-0175">Coiled coil</keyword>
<organism evidence="3 4">
    <name type="scientific">Eruca vesicaria subsp. sativa</name>
    <name type="common">Garden rocket</name>
    <name type="synonym">Eruca sativa</name>
    <dbReference type="NCBI Taxonomy" id="29727"/>
    <lineage>
        <taxon>Eukaryota</taxon>
        <taxon>Viridiplantae</taxon>
        <taxon>Streptophyta</taxon>
        <taxon>Embryophyta</taxon>
        <taxon>Tracheophyta</taxon>
        <taxon>Spermatophyta</taxon>
        <taxon>Magnoliopsida</taxon>
        <taxon>eudicotyledons</taxon>
        <taxon>Gunneridae</taxon>
        <taxon>Pentapetalae</taxon>
        <taxon>rosids</taxon>
        <taxon>malvids</taxon>
        <taxon>Brassicales</taxon>
        <taxon>Brassicaceae</taxon>
        <taxon>Brassiceae</taxon>
        <taxon>Eruca</taxon>
    </lineage>
</organism>
<dbReference type="AlphaFoldDB" id="A0ABC8J164"/>
<proteinExistence type="predicted"/>